<gene>
    <name evidence="3" type="ORF">METZ01_LOCUS55238</name>
</gene>
<evidence type="ECO:0000313" key="3">
    <source>
        <dbReference type="EMBL" id="SVA02384.1"/>
    </source>
</evidence>
<reference evidence="3" key="1">
    <citation type="submission" date="2018-05" db="EMBL/GenBank/DDBJ databases">
        <authorList>
            <person name="Lanie J.A."/>
            <person name="Ng W.-L."/>
            <person name="Kazmierczak K.M."/>
            <person name="Andrzejewski T.M."/>
            <person name="Davidsen T.M."/>
            <person name="Wayne K.J."/>
            <person name="Tettelin H."/>
            <person name="Glass J.I."/>
            <person name="Rusch D."/>
            <person name="Podicherti R."/>
            <person name="Tsui H.-C.T."/>
            <person name="Winkler M.E."/>
        </authorList>
    </citation>
    <scope>NUCLEOTIDE SEQUENCE</scope>
</reference>
<dbReference type="InterPro" id="IPR006680">
    <property type="entry name" value="Amidohydro-rel"/>
</dbReference>
<dbReference type="InterPro" id="IPR052350">
    <property type="entry name" value="Metallo-dep_Lactonases"/>
</dbReference>
<dbReference type="SUPFAM" id="SSF51556">
    <property type="entry name" value="Metallo-dependent hydrolases"/>
    <property type="match status" value="1"/>
</dbReference>
<name>A0A381SFZ2_9ZZZZ</name>
<comment type="similarity">
    <text evidence="1">Belongs to the metallo-dependent hydrolases superfamily.</text>
</comment>
<accession>A0A381SFZ2</accession>
<evidence type="ECO:0000259" key="2">
    <source>
        <dbReference type="Pfam" id="PF04909"/>
    </source>
</evidence>
<dbReference type="InterPro" id="IPR032466">
    <property type="entry name" value="Metal_Hydrolase"/>
</dbReference>
<dbReference type="GO" id="GO:0016787">
    <property type="term" value="F:hydrolase activity"/>
    <property type="evidence" value="ECO:0007669"/>
    <property type="project" value="InterPro"/>
</dbReference>
<dbReference type="Pfam" id="PF04909">
    <property type="entry name" value="Amidohydro_2"/>
    <property type="match status" value="1"/>
</dbReference>
<feature type="domain" description="Amidohydrolase-related" evidence="2">
    <location>
        <begin position="3"/>
        <end position="268"/>
    </location>
</feature>
<dbReference type="PANTHER" id="PTHR43569">
    <property type="entry name" value="AMIDOHYDROLASE"/>
    <property type="match status" value="1"/>
</dbReference>
<dbReference type="Gene3D" id="3.20.20.140">
    <property type="entry name" value="Metal-dependent hydrolases"/>
    <property type="match status" value="1"/>
</dbReference>
<sequence>MKIDSHQHFWNYNPREYTWMKDGMEILQRDFTPQDLATAQAEIGFDGSVAVQARMTLDETRWLLELAAQHETIRGVVGYVDLLSPQAGDQLDEFKDNPKCVGMRHVVHDEPDDHFMLRADFLNGLEELSRRDLAYDLLLFEKHLAVAIEVVSRFPNLRFVVDHISKPLIREGVLAPWDDHIRDLALFENVTCKLSGMVTEADWERWTPDDLEPYMSVVLEAFGPDRLMIGSDWPVCLVAGSYGSVMSVVIDFIERLSSDEQVRILGSTCWDAYGL</sequence>
<proteinExistence type="inferred from homology"/>
<dbReference type="EMBL" id="UINC01002999">
    <property type="protein sequence ID" value="SVA02384.1"/>
    <property type="molecule type" value="Genomic_DNA"/>
</dbReference>
<dbReference type="PANTHER" id="PTHR43569:SF2">
    <property type="entry name" value="AMIDOHYDROLASE-RELATED DOMAIN-CONTAINING PROTEIN"/>
    <property type="match status" value="1"/>
</dbReference>
<dbReference type="AlphaFoldDB" id="A0A381SFZ2"/>
<protein>
    <recommendedName>
        <fullName evidence="2">Amidohydrolase-related domain-containing protein</fullName>
    </recommendedName>
</protein>
<evidence type="ECO:0000256" key="1">
    <source>
        <dbReference type="ARBA" id="ARBA00038310"/>
    </source>
</evidence>
<organism evidence="3">
    <name type="scientific">marine metagenome</name>
    <dbReference type="NCBI Taxonomy" id="408172"/>
    <lineage>
        <taxon>unclassified sequences</taxon>
        <taxon>metagenomes</taxon>
        <taxon>ecological metagenomes</taxon>
    </lineage>
</organism>